<dbReference type="Gene3D" id="3.40.710.10">
    <property type="entry name" value="DD-peptidase/beta-lactamase superfamily"/>
    <property type="match status" value="1"/>
</dbReference>
<dbReference type="InterPro" id="IPR001466">
    <property type="entry name" value="Beta-lactam-related"/>
</dbReference>
<reference evidence="2 3" key="1">
    <citation type="submission" date="2020-05" db="EMBL/GenBank/DDBJ databases">
        <authorList>
            <person name="Whitworth D."/>
        </authorList>
    </citation>
    <scope>NUCLEOTIDE SEQUENCE [LARGE SCALE GENOMIC DNA]</scope>
    <source>
        <strain evidence="2 3">AM005</strain>
    </source>
</reference>
<accession>A0A7Y4MTF7</accession>
<sequence>MPFQRFIPKIPRTWSAPARRANDIPSIPRQACDSKARTLRRRPSLAAPDTWCRRPAMRSVPKPPPGELLHDATRAYVRGYRTASLCAGITLGGVHHVEVLRSKGAPPSENTLFALGELTPVFTGALLALLVDQGKARLDIPLSEVIPRSLLAHATAGRITLEQLATHTSGMPHLPPNLEQDAQTMEDPFGHYDARHFGEFLQTYQPEWPPPRRYAPSILGMGVLGHALSRRAGLNYGHALRDLLFKPLGMADTTLRLSEEQEPRLTPGHTARGKPVPQWTFPALPGAGAAYATAPDLLRFLDANLGRGDAGVVRALQMTHVPRAEANPGKMGLGWSVTQVRGQPVVWRASVIRGYTGFMGFAAGADAGVVLLANHGWSFFSALRGRIPLQAPGLELLSRLLPSEA</sequence>
<dbReference type="AlphaFoldDB" id="A0A7Y4MTF7"/>
<evidence type="ECO:0000313" key="3">
    <source>
        <dbReference type="Proteomes" id="UP000533080"/>
    </source>
</evidence>
<proteinExistence type="predicted"/>
<gene>
    <name evidence="2" type="ORF">HNV28_19665</name>
</gene>
<dbReference type="PANTHER" id="PTHR46825:SF8">
    <property type="entry name" value="BETA-LACTAMASE-RELATED"/>
    <property type="match status" value="1"/>
</dbReference>
<dbReference type="SUPFAM" id="SSF56601">
    <property type="entry name" value="beta-lactamase/transpeptidase-like"/>
    <property type="match status" value="1"/>
</dbReference>
<dbReference type="EMBL" id="JABFNT010000060">
    <property type="protein sequence ID" value="NOJ80518.1"/>
    <property type="molecule type" value="Genomic_DNA"/>
</dbReference>
<name>A0A7Y4MTF7_MYXXA</name>
<organism evidence="2 3">
    <name type="scientific">Myxococcus xanthus</name>
    <dbReference type="NCBI Taxonomy" id="34"/>
    <lineage>
        <taxon>Bacteria</taxon>
        <taxon>Pseudomonadati</taxon>
        <taxon>Myxococcota</taxon>
        <taxon>Myxococcia</taxon>
        <taxon>Myxococcales</taxon>
        <taxon>Cystobacterineae</taxon>
        <taxon>Myxococcaceae</taxon>
        <taxon>Myxococcus</taxon>
    </lineage>
</organism>
<protein>
    <submittedName>
        <fullName evidence="2">Beta-lactamase family protein</fullName>
    </submittedName>
</protein>
<dbReference type="InterPro" id="IPR012338">
    <property type="entry name" value="Beta-lactam/transpept-like"/>
</dbReference>
<dbReference type="InterPro" id="IPR050491">
    <property type="entry name" value="AmpC-like"/>
</dbReference>
<dbReference type="Proteomes" id="UP000533080">
    <property type="component" value="Unassembled WGS sequence"/>
</dbReference>
<dbReference type="PANTHER" id="PTHR46825">
    <property type="entry name" value="D-ALANYL-D-ALANINE-CARBOXYPEPTIDASE/ENDOPEPTIDASE AMPH"/>
    <property type="match status" value="1"/>
</dbReference>
<dbReference type="Pfam" id="PF00144">
    <property type="entry name" value="Beta-lactamase"/>
    <property type="match status" value="1"/>
</dbReference>
<evidence type="ECO:0000313" key="2">
    <source>
        <dbReference type="EMBL" id="NOJ80518.1"/>
    </source>
</evidence>
<evidence type="ECO:0000259" key="1">
    <source>
        <dbReference type="Pfam" id="PF00144"/>
    </source>
</evidence>
<feature type="domain" description="Beta-lactamase-related" evidence="1">
    <location>
        <begin position="86"/>
        <end position="375"/>
    </location>
</feature>
<comment type="caution">
    <text evidence="2">The sequence shown here is derived from an EMBL/GenBank/DDBJ whole genome shotgun (WGS) entry which is preliminary data.</text>
</comment>